<evidence type="ECO:0000313" key="1">
    <source>
        <dbReference type="EMBL" id="DAG06067.1"/>
    </source>
</evidence>
<proteinExistence type="predicted"/>
<dbReference type="EMBL" id="BK016265">
    <property type="protein sequence ID" value="DAG06067.1"/>
    <property type="molecule type" value="Genomic_DNA"/>
</dbReference>
<reference evidence="1" key="1">
    <citation type="journal article" date="2021" name="Proc. Natl. Acad. Sci. U.S.A.">
        <title>A Catalog of Tens of Thousands of Viruses from Human Metagenomes Reveals Hidden Associations with Chronic Diseases.</title>
        <authorList>
            <person name="Tisza M.J."/>
            <person name="Buck C.B."/>
        </authorList>
    </citation>
    <scope>NUCLEOTIDE SEQUENCE</scope>
    <source>
        <strain evidence="1">CtkfK18</strain>
    </source>
</reference>
<name>A0A8S5VHH8_9CAUD</name>
<organism evidence="1">
    <name type="scientific">Myoviridae sp. ctkfK18</name>
    <dbReference type="NCBI Taxonomy" id="2825165"/>
    <lineage>
        <taxon>Viruses</taxon>
        <taxon>Duplodnaviria</taxon>
        <taxon>Heunggongvirae</taxon>
        <taxon>Uroviricota</taxon>
        <taxon>Caudoviricetes</taxon>
    </lineage>
</organism>
<accession>A0A8S5VHH8</accession>
<sequence>MKERDTSKDYAELTKNIPIEIRKKYFTLKFDNCLKIVLYGEPFRDSRPRINKFGGVGMVNMGKMKKVFNILYSKYPLLQEITVQSPYLVVLDMFSLPTKKEMSFIKKDKETLKLFNKEALYDLAIADVDNSIKIHNDILFEPEYRVTLDDAMNIGVIGNKYLSTTPRAELYVYFSSKTSKFYKWRIHNNHNYFKWLISEKNMLMNKRNINEQRKYLIKLLREYIEDINKEKDAKDFVKRVAKELIRYPADTIKELAKVESKNFNKNNALLSFMLEICKNNKYCLEKLNNLTLLFEEENCNEEPEPTDIMGIYSQFLENK</sequence>
<protein>
    <submittedName>
        <fullName evidence="1">Uncharacterized protein</fullName>
    </submittedName>
</protein>